<accession>A0A2M7TFP7</accession>
<name>A0A2M7TFP7_9BACT</name>
<dbReference type="GO" id="GO:0000049">
    <property type="term" value="F:tRNA binding"/>
    <property type="evidence" value="ECO:0007669"/>
    <property type="project" value="InterPro"/>
</dbReference>
<gene>
    <name evidence="7" type="primary">rnpA</name>
    <name evidence="7" type="ORF">COY31_01840</name>
</gene>
<dbReference type="InterPro" id="IPR020568">
    <property type="entry name" value="Ribosomal_Su5_D2-typ_SF"/>
</dbReference>
<evidence type="ECO:0000256" key="5">
    <source>
        <dbReference type="ARBA" id="ARBA00022884"/>
    </source>
</evidence>
<evidence type="ECO:0000313" key="7">
    <source>
        <dbReference type="EMBL" id="PIZ44746.1"/>
    </source>
</evidence>
<dbReference type="EMBL" id="PFNM01000037">
    <property type="protein sequence ID" value="PIZ44746.1"/>
    <property type="molecule type" value="Genomic_DNA"/>
</dbReference>
<dbReference type="AlphaFoldDB" id="A0A2M7TFP7"/>
<sequence>MLQKFFRLPIQEWMKDKKSKTIAIKGNFFIVRKRENGKNFSRFGVLASAKVFRGAVKRNRIKRKIFEAIRVSGLCQIPGKDILISVLPVAAGLPEEKIMESLPIILEKI</sequence>
<dbReference type="SUPFAM" id="SSF54211">
    <property type="entry name" value="Ribosomal protein S5 domain 2-like"/>
    <property type="match status" value="1"/>
</dbReference>
<evidence type="ECO:0000256" key="4">
    <source>
        <dbReference type="ARBA" id="ARBA00022801"/>
    </source>
</evidence>
<dbReference type="Pfam" id="PF00825">
    <property type="entry name" value="Ribonuclease_P"/>
    <property type="match status" value="1"/>
</dbReference>
<dbReference type="InterPro" id="IPR000100">
    <property type="entry name" value="RNase_P"/>
</dbReference>
<dbReference type="Gene3D" id="3.30.230.10">
    <property type="match status" value="1"/>
</dbReference>
<evidence type="ECO:0000256" key="2">
    <source>
        <dbReference type="ARBA" id="ARBA00022722"/>
    </source>
</evidence>
<protein>
    <recommendedName>
        <fullName evidence="6">Ribonuclease P protein component</fullName>
        <ecNumber evidence="6">3.1.26.5</ecNumber>
    </recommendedName>
</protein>
<organism evidence="7 8">
    <name type="scientific">Candidatus Wolfebacteria bacterium CG_4_10_14_0_2_um_filter_39_18</name>
    <dbReference type="NCBI Taxonomy" id="1975061"/>
    <lineage>
        <taxon>Bacteria</taxon>
        <taxon>Candidatus Wolfeibacteriota</taxon>
    </lineage>
</organism>
<evidence type="ECO:0000256" key="3">
    <source>
        <dbReference type="ARBA" id="ARBA00022759"/>
    </source>
</evidence>
<dbReference type="GO" id="GO:0008033">
    <property type="term" value="P:tRNA processing"/>
    <property type="evidence" value="ECO:0007669"/>
    <property type="project" value="UniProtKB-KW"/>
</dbReference>
<proteinExistence type="predicted"/>
<reference evidence="8" key="1">
    <citation type="submission" date="2017-09" db="EMBL/GenBank/DDBJ databases">
        <title>Depth-based differentiation of microbial function through sediment-hosted aquifers and enrichment of novel symbionts in the deep terrestrial subsurface.</title>
        <authorList>
            <person name="Probst A.J."/>
            <person name="Ladd B."/>
            <person name="Jarett J.K."/>
            <person name="Geller-Mcgrath D.E."/>
            <person name="Sieber C.M.K."/>
            <person name="Emerson J.B."/>
            <person name="Anantharaman K."/>
            <person name="Thomas B.C."/>
            <person name="Malmstrom R."/>
            <person name="Stieglmeier M."/>
            <person name="Klingl A."/>
            <person name="Woyke T."/>
            <person name="Ryan C.M."/>
            <person name="Banfield J.F."/>
        </authorList>
    </citation>
    <scope>NUCLEOTIDE SEQUENCE [LARGE SCALE GENOMIC DNA]</scope>
</reference>
<evidence type="ECO:0000256" key="1">
    <source>
        <dbReference type="ARBA" id="ARBA00022694"/>
    </source>
</evidence>
<evidence type="ECO:0000256" key="6">
    <source>
        <dbReference type="NCBIfam" id="TIGR00188"/>
    </source>
</evidence>
<keyword evidence="4" id="KW-0378">Hydrolase</keyword>
<evidence type="ECO:0000313" key="8">
    <source>
        <dbReference type="Proteomes" id="UP000230553"/>
    </source>
</evidence>
<dbReference type="InterPro" id="IPR014721">
    <property type="entry name" value="Ribsml_uS5_D2-typ_fold_subgr"/>
</dbReference>
<dbReference type="Proteomes" id="UP000230553">
    <property type="component" value="Unassembled WGS sequence"/>
</dbReference>
<dbReference type="EC" id="3.1.26.5" evidence="6"/>
<comment type="caution">
    <text evidence="7">The sequence shown here is derived from an EMBL/GenBank/DDBJ whole genome shotgun (WGS) entry which is preliminary data.</text>
</comment>
<keyword evidence="2" id="KW-0540">Nuclease</keyword>
<keyword evidence="5" id="KW-0694">RNA-binding</keyword>
<keyword evidence="3" id="KW-0255">Endonuclease</keyword>
<dbReference type="NCBIfam" id="TIGR00188">
    <property type="entry name" value="rnpA"/>
    <property type="match status" value="1"/>
</dbReference>
<keyword evidence="1" id="KW-0819">tRNA processing</keyword>
<dbReference type="GO" id="GO:0004526">
    <property type="term" value="F:ribonuclease P activity"/>
    <property type="evidence" value="ECO:0007669"/>
    <property type="project" value="UniProtKB-UniRule"/>
</dbReference>